<proteinExistence type="predicted"/>
<keyword evidence="2" id="KW-1185">Reference proteome</keyword>
<protein>
    <recommendedName>
        <fullName evidence="3">Capsular polysaccharide export protein</fullName>
    </recommendedName>
</protein>
<sequence>MAEVFCVYNESKASKRRALEAVSAVGSARIRRMPFLSFTPYPETNARAELALSSATKPAKNPLLRALKRKVLQWQYNGARRYFSAHRGQTALSWNGLKGSRRAFMMGAQDAGARCLYVEHAPLPGKLSLDRQGLNYTNSLPRNADFYIRWAKEHRGTIDLHWRKAKQNITARKARAGYQSGLTDTLSKDERFVFIPLQVPSDTQIRVFGGWVQSVENMLDVLARSAAHLPEGWHLRIKEHPSSDVSFGVMLREMAENSHGRIRVDNQTDTFEQVEKSGAVLTINSSVGLEAMFFEKPVITLGQAFYGFSPLVHCADSAQSLADLLASVAQLKTDPTLRSAYLNYLLNEYYPDWAPDAAGKWHLNHNIVLKRLAE</sequence>
<dbReference type="Proteomes" id="UP001156694">
    <property type="component" value="Unassembled WGS sequence"/>
</dbReference>
<accession>A0ABQ5VVX3</accession>
<dbReference type="InterPro" id="IPR043148">
    <property type="entry name" value="TagF_C"/>
</dbReference>
<name>A0ABQ5VVX3_9RHOB</name>
<dbReference type="SUPFAM" id="SSF53756">
    <property type="entry name" value="UDP-Glycosyltransferase/glycogen phosphorylase"/>
    <property type="match status" value="1"/>
</dbReference>
<dbReference type="Gene3D" id="3.40.50.12580">
    <property type="match status" value="1"/>
</dbReference>
<dbReference type="InterPro" id="IPR007833">
    <property type="entry name" value="Capsule_polysaccharide_synth"/>
</dbReference>
<dbReference type="RefSeq" id="WP_284377864.1">
    <property type="nucleotide sequence ID" value="NZ_BSNN01000004.1"/>
</dbReference>
<evidence type="ECO:0008006" key="3">
    <source>
        <dbReference type="Google" id="ProtNLM"/>
    </source>
</evidence>
<dbReference type="Pfam" id="PF05159">
    <property type="entry name" value="Capsule_synth"/>
    <property type="match status" value="1"/>
</dbReference>
<comment type="caution">
    <text evidence="1">The sequence shown here is derived from an EMBL/GenBank/DDBJ whole genome shotgun (WGS) entry which is preliminary data.</text>
</comment>
<organism evidence="1 2">
    <name type="scientific">Amylibacter marinus</name>
    <dbReference type="NCBI Taxonomy" id="1475483"/>
    <lineage>
        <taxon>Bacteria</taxon>
        <taxon>Pseudomonadati</taxon>
        <taxon>Pseudomonadota</taxon>
        <taxon>Alphaproteobacteria</taxon>
        <taxon>Rhodobacterales</taxon>
        <taxon>Paracoccaceae</taxon>
        <taxon>Amylibacter</taxon>
    </lineage>
</organism>
<reference evidence="2" key="1">
    <citation type="journal article" date="2019" name="Int. J. Syst. Evol. Microbiol.">
        <title>The Global Catalogue of Microorganisms (GCM) 10K type strain sequencing project: providing services to taxonomists for standard genome sequencing and annotation.</title>
        <authorList>
            <consortium name="The Broad Institute Genomics Platform"/>
            <consortium name="The Broad Institute Genome Sequencing Center for Infectious Disease"/>
            <person name="Wu L."/>
            <person name="Ma J."/>
        </authorList>
    </citation>
    <scope>NUCLEOTIDE SEQUENCE [LARGE SCALE GENOMIC DNA]</scope>
    <source>
        <strain evidence="2">NBRC 110140</strain>
    </source>
</reference>
<dbReference type="EMBL" id="BSNN01000004">
    <property type="protein sequence ID" value="GLQ35433.1"/>
    <property type="molecule type" value="Genomic_DNA"/>
</dbReference>
<gene>
    <name evidence="1" type="ORF">GCM10007939_17160</name>
</gene>
<evidence type="ECO:0000313" key="2">
    <source>
        <dbReference type="Proteomes" id="UP001156694"/>
    </source>
</evidence>
<evidence type="ECO:0000313" key="1">
    <source>
        <dbReference type="EMBL" id="GLQ35433.1"/>
    </source>
</evidence>